<proteinExistence type="predicted"/>
<dbReference type="SUPFAM" id="SSF82607">
    <property type="entry name" value="YbaB-like"/>
    <property type="match status" value="1"/>
</dbReference>
<accession>A0A919VZ48</accession>
<organism evidence="1 2">
    <name type="scientific">Paractinoplanes toevensis</name>
    <dbReference type="NCBI Taxonomy" id="571911"/>
    <lineage>
        <taxon>Bacteria</taxon>
        <taxon>Bacillati</taxon>
        <taxon>Actinomycetota</taxon>
        <taxon>Actinomycetes</taxon>
        <taxon>Micromonosporales</taxon>
        <taxon>Micromonosporaceae</taxon>
        <taxon>Paractinoplanes</taxon>
    </lineage>
</organism>
<dbReference type="Gene3D" id="3.30.1310.10">
    <property type="entry name" value="Nucleoid-associated protein YbaB-like domain"/>
    <property type="match status" value="1"/>
</dbReference>
<keyword evidence="2" id="KW-1185">Reference proteome</keyword>
<dbReference type="GO" id="GO:0003677">
    <property type="term" value="F:DNA binding"/>
    <property type="evidence" value="ECO:0007669"/>
    <property type="project" value="InterPro"/>
</dbReference>
<reference evidence="1 2" key="1">
    <citation type="submission" date="2021-03" db="EMBL/GenBank/DDBJ databases">
        <title>Whole genome shotgun sequence of Actinoplanes toevensis NBRC 105298.</title>
        <authorList>
            <person name="Komaki H."/>
            <person name="Tamura T."/>
        </authorList>
    </citation>
    <scope>NUCLEOTIDE SEQUENCE [LARGE SCALE GENOMIC DNA]</scope>
    <source>
        <strain evidence="1 2">NBRC 105298</strain>
    </source>
</reference>
<sequence length="131" mass="13612">MGGAVSDELWSSLAVDRIDEWERGFAERAAQAKALAERSAQLSATGRAGDGAVEVTVDSNGQLTGVRLEEEIRRQPAATTARQIMAAVRAAQADLVRQYGQVTAETVGADSETGKAVLAGLNARLAAGDGE</sequence>
<dbReference type="AlphaFoldDB" id="A0A919VZ48"/>
<dbReference type="Proteomes" id="UP000677082">
    <property type="component" value="Unassembled WGS sequence"/>
</dbReference>
<dbReference type="EMBL" id="BOQN01000019">
    <property type="protein sequence ID" value="GIM89747.1"/>
    <property type="molecule type" value="Genomic_DNA"/>
</dbReference>
<evidence type="ECO:0000313" key="2">
    <source>
        <dbReference type="Proteomes" id="UP000677082"/>
    </source>
</evidence>
<gene>
    <name evidence="1" type="ORF">Ato02nite_015400</name>
</gene>
<protein>
    <recommendedName>
        <fullName evidence="3">YbaB/EbfC DNA-binding family protein</fullName>
    </recommendedName>
</protein>
<evidence type="ECO:0000313" key="1">
    <source>
        <dbReference type="EMBL" id="GIM89747.1"/>
    </source>
</evidence>
<dbReference type="Pfam" id="PF02575">
    <property type="entry name" value="YbaB_DNA_bd"/>
    <property type="match status" value="1"/>
</dbReference>
<comment type="caution">
    <text evidence="1">The sequence shown here is derived from an EMBL/GenBank/DDBJ whole genome shotgun (WGS) entry which is preliminary data.</text>
</comment>
<dbReference type="InterPro" id="IPR004401">
    <property type="entry name" value="YbaB/EbfC"/>
</dbReference>
<dbReference type="InterPro" id="IPR036894">
    <property type="entry name" value="YbaB-like_sf"/>
</dbReference>
<name>A0A919VZ48_9ACTN</name>
<evidence type="ECO:0008006" key="3">
    <source>
        <dbReference type="Google" id="ProtNLM"/>
    </source>
</evidence>